<gene>
    <name evidence="2" type="ORF">OMO38_15895</name>
</gene>
<dbReference type="Proteomes" id="UP001163731">
    <property type="component" value="Unassembled WGS sequence"/>
</dbReference>
<feature type="region of interest" description="Disordered" evidence="1">
    <location>
        <begin position="24"/>
        <end position="50"/>
    </location>
</feature>
<accession>A0ABT3I1W3</accession>
<organism evidence="2 3">
    <name type="scientific">Chryseobacterium kimseyorum</name>
    <dbReference type="NCBI Taxonomy" id="2984028"/>
    <lineage>
        <taxon>Bacteria</taxon>
        <taxon>Pseudomonadati</taxon>
        <taxon>Bacteroidota</taxon>
        <taxon>Flavobacteriia</taxon>
        <taxon>Flavobacteriales</taxon>
        <taxon>Weeksellaceae</taxon>
        <taxon>Chryseobacterium group</taxon>
        <taxon>Chryseobacterium</taxon>
    </lineage>
</organism>
<sequence>MSVFLTFLLTSCASKYGVETNADNQNENYMEGKQSPLDRNVEQLEKRRDADERKIDVMDYKDLRPK</sequence>
<dbReference type="EMBL" id="JAPDHW010000013">
    <property type="protein sequence ID" value="MCW3170007.1"/>
    <property type="molecule type" value="Genomic_DNA"/>
</dbReference>
<evidence type="ECO:0000256" key="1">
    <source>
        <dbReference type="SAM" id="MobiDB-lite"/>
    </source>
</evidence>
<proteinExistence type="predicted"/>
<protein>
    <recommendedName>
        <fullName evidence="4">Lipoprotein</fullName>
    </recommendedName>
</protein>
<comment type="caution">
    <text evidence="2">The sequence shown here is derived from an EMBL/GenBank/DDBJ whole genome shotgun (WGS) entry which is preliminary data.</text>
</comment>
<dbReference type="RefSeq" id="WP_264751174.1">
    <property type="nucleotide sequence ID" value="NZ_JAPDHW010000013.1"/>
</dbReference>
<evidence type="ECO:0000313" key="3">
    <source>
        <dbReference type="Proteomes" id="UP001163731"/>
    </source>
</evidence>
<reference evidence="2" key="1">
    <citation type="submission" date="2022-10" db="EMBL/GenBank/DDBJ databases">
        <title>Chryseobacterium babae sp. nov. isolated from the gut of the beetle Oryctes rhinoceros, and Chryseobacterium kimseyorum sp. nov., isolated from a stick insect rearing cage.</title>
        <authorList>
            <person name="Shelomi M."/>
            <person name="Han C.-J."/>
            <person name="Chen W.-M."/>
            <person name="Chen H.-K."/>
            <person name="Liaw S.-J."/>
            <person name="Muhle E."/>
            <person name="Clermont D."/>
        </authorList>
    </citation>
    <scope>NUCLEOTIDE SEQUENCE</scope>
    <source>
        <strain evidence="2">09-1422</strain>
    </source>
</reference>
<name>A0ABT3I1W3_9FLAO</name>
<evidence type="ECO:0000313" key="2">
    <source>
        <dbReference type="EMBL" id="MCW3170007.1"/>
    </source>
</evidence>
<feature type="compositionally biased region" description="Basic and acidic residues" evidence="1">
    <location>
        <begin position="39"/>
        <end position="50"/>
    </location>
</feature>
<evidence type="ECO:0008006" key="4">
    <source>
        <dbReference type="Google" id="ProtNLM"/>
    </source>
</evidence>
<keyword evidence="3" id="KW-1185">Reference proteome</keyword>